<dbReference type="PRINTS" id="PR00463">
    <property type="entry name" value="EP450I"/>
</dbReference>
<comment type="similarity">
    <text evidence="5">Belongs to the cytochrome P450 family.</text>
</comment>
<dbReference type="InterPro" id="IPR036396">
    <property type="entry name" value="Cyt_P450_sf"/>
</dbReference>
<dbReference type="GO" id="GO:0004497">
    <property type="term" value="F:monooxygenase activity"/>
    <property type="evidence" value="ECO:0007669"/>
    <property type="project" value="UniProtKB-KW"/>
</dbReference>
<evidence type="ECO:0000256" key="1">
    <source>
        <dbReference type="ARBA" id="ARBA00001971"/>
    </source>
</evidence>
<dbReference type="OrthoDB" id="1470350at2759"/>
<evidence type="ECO:0000256" key="11">
    <source>
        <dbReference type="ARBA" id="ARBA00023004"/>
    </source>
</evidence>
<gene>
    <name evidence="15" type="ORF">BDFB_011008</name>
</gene>
<dbReference type="InterPro" id="IPR002401">
    <property type="entry name" value="Cyt_P450_E_grp-I"/>
</dbReference>
<evidence type="ECO:0000256" key="14">
    <source>
        <dbReference type="PIRSR" id="PIRSR602401-1"/>
    </source>
</evidence>
<comment type="caution">
    <text evidence="15">The sequence shown here is derived from an EMBL/GenBank/DDBJ whole genome shotgun (WGS) entry which is preliminary data.</text>
</comment>
<accession>A0A482VE28</accession>
<name>A0A482VE28_ASBVE</name>
<evidence type="ECO:0000256" key="12">
    <source>
        <dbReference type="ARBA" id="ARBA00023033"/>
    </source>
</evidence>
<evidence type="ECO:0000256" key="6">
    <source>
        <dbReference type="ARBA" id="ARBA00022617"/>
    </source>
</evidence>
<evidence type="ECO:0000313" key="16">
    <source>
        <dbReference type="Proteomes" id="UP000292052"/>
    </source>
</evidence>
<evidence type="ECO:0000256" key="3">
    <source>
        <dbReference type="ARBA" id="ARBA00004174"/>
    </source>
</evidence>
<evidence type="ECO:0000256" key="7">
    <source>
        <dbReference type="ARBA" id="ARBA00022723"/>
    </source>
</evidence>
<organism evidence="15 16">
    <name type="scientific">Asbolus verrucosus</name>
    <name type="common">Desert ironclad beetle</name>
    <dbReference type="NCBI Taxonomy" id="1661398"/>
    <lineage>
        <taxon>Eukaryota</taxon>
        <taxon>Metazoa</taxon>
        <taxon>Ecdysozoa</taxon>
        <taxon>Arthropoda</taxon>
        <taxon>Hexapoda</taxon>
        <taxon>Insecta</taxon>
        <taxon>Pterygota</taxon>
        <taxon>Neoptera</taxon>
        <taxon>Endopterygota</taxon>
        <taxon>Coleoptera</taxon>
        <taxon>Polyphaga</taxon>
        <taxon>Cucujiformia</taxon>
        <taxon>Tenebrionidae</taxon>
        <taxon>Pimeliinae</taxon>
        <taxon>Asbolus</taxon>
    </lineage>
</organism>
<dbReference type="GO" id="GO:0020037">
    <property type="term" value="F:heme binding"/>
    <property type="evidence" value="ECO:0007669"/>
    <property type="project" value="InterPro"/>
</dbReference>
<dbReference type="Pfam" id="PF00067">
    <property type="entry name" value="p450"/>
    <property type="match status" value="2"/>
</dbReference>
<evidence type="ECO:0000256" key="4">
    <source>
        <dbReference type="ARBA" id="ARBA00004406"/>
    </source>
</evidence>
<keyword evidence="10" id="KW-0560">Oxidoreductase</keyword>
<keyword evidence="6 14" id="KW-0349">Heme</keyword>
<protein>
    <submittedName>
        <fullName evidence="15">p450 domain containing protein</fullName>
    </submittedName>
</protein>
<dbReference type="PRINTS" id="PR00385">
    <property type="entry name" value="P450"/>
</dbReference>
<dbReference type="InterPro" id="IPR001128">
    <property type="entry name" value="Cyt_P450"/>
</dbReference>
<evidence type="ECO:0000256" key="10">
    <source>
        <dbReference type="ARBA" id="ARBA00023002"/>
    </source>
</evidence>
<proteinExistence type="inferred from homology"/>
<evidence type="ECO:0000256" key="8">
    <source>
        <dbReference type="ARBA" id="ARBA00022824"/>
    </source>
</evidence>
<keyword evidence="16" id="KW-1185">Reference proteome</keyword>
<sequence>MMEICDKYRPIGKLWLGTQLMIIVTKPEHIHLLTKTFLGKAKQYDFMKQGLGNGLLTAPVEIWKFHRKAINHSFNENILNSYMEIFVKHAKILTNKLEKDFVGIRGSEIIGHRFLHPLYQFDFVWDLCALSKELVQLTRYTFTYVTQIVARKKAQNHGKNQTETKNFISYLMKLTYEKLTWTEKELVDEVQTMMAAGADTTALIESFFMLMMAIHQEIQVLFHIFLIIDKIHQELLAIFGNDDRNVILDDLAQMAYLERAIKETMRLFPVGPVLGRCIDEDFVLDKCVLPNGSSLIIPVALVHRDPSIWKNPLKFDPDRFLPEEFEKIPRGAYMPFSLPPRNCIGSKFAVMSMKVTLSTILRNIRVVSCQYNSVDEIKFGVKVLISATNGYGITLQHRLKEI</sequence>
<dbReference type="GO" id="GO:0005506">
    <property type="term" value="F:iron ion binding"/>
    <property type="evidence" value="ECO:0007669"/>
    <property type="project" value="InterPro"/>
</dbReference>
<dbReference type="Proteomes" id="UP000292052">
    <property type="component" value="Unassembled WGS sequence"/>
</dbReference>
<keyword evidence="12" id="KW-0503">Monooxygenase</keyword>
<keyword evidence="7 14" id="KW-0479">Metal-binding</keyword>
<dbReference type="InterPro" id="IPR050196">
    <property type="entry name" value="Cytochrome_P450_Monoox"/>
</dbReference>
<dbReference type="Gene3D" id="1.10.630.10">
    <property type="entry name" value="Cytochrome P450"/>
    <property type="match status" value="1"/>
</dbReference>
<dbReference type="PANTHER" id="PTHR24291:SF189">
    <property type="entry name" value="CYTOCHROME P450 4C3-RELATED"/>
    <property type="match status" value="1"/>
</dbReference>
<feature type="binding site" description="axial binding residue" evidence="14">
    <location>
        <position position="343"/>
    </location>
    <ligand>
        <name>heme</name>
        <dbReference type="ChEBI" id="CHEBI:30413"/>
    </ligand>
    <ligandPart>
        <name>Fe</name>
        <dbReference type="ChEBI" id="CHEBI:18248"/>
    </ligandPart>
</feature>
<evidence type="ECO:0000256" key="2">
    <source>
        <dbReference type="ARBA" id="ARBA00003690"/>
    </source>
</evidence>
<dbReference type="SUPFAM" id="SSF48264">
    <property type="entry name" value="Cytochrome P450"/>
    <property type="match status" value="1"/>
</dbReference>
<dbReference type="GO" id="GO:0005789">
    <property type="term" value="C:endoplasmic reticulum membrane"/>
    <property type="evidence" value="ECO:0007669"/>
    <property type="project" value="UniProtKB-SubCell"/>
</dbReference>
<comment type="cofactor">
    <cofactor evidence="1 14">
        <name>heme</name>
        <dbReference type="ChEBI" id="CHEBI:30413"/>
    </cofactor>
</comment>
<dbReference type="STRING" id="1661398.A0A482VE28"/>
<evidence type="ECO:0000256" key="5">
    <source>
        <dbReference type="ARBA" id="ARBA00010617"/>
    </source>
</evidence>
<evidence type="ECO:0000256" key="9">
    <source>
        <dbReference type="ARBA" id="ARBA00022848"/>
    </source>
</evidence>
<dbReference type="PANTHER" id="PTHR24291">
    <property type="entry name" value="CYTOCHROME P450 FAMILY 4"/>
    <property type="match status" value="1"/>
</dbReference>
<dbReference type="GO" id="GO:0016705">
    <property type="term" value="F:oxidoreductase activity, acting on paired donors, with incorporation or reduction of molecular oxygen"/>
    <property type="evidence" value="ECO:0007669"/>
    <property type="project" value="InterPro"/>
</dbReference>
<keyword evidence="13" id="KW-0472">Membrane</keyword>
<comment type="subcellular location">
    <subcellularLocation>
        <location evidence="4">Endoplasmic reticulum membrane</location>
        <topology evidence="4">Peripheral membrane protein</topology>
    </subcellularLocation>
    <subcellularLocation>
        <location evidence="3">Microsome membrane</location>
        <topology evidence="3">Peripheral membrane protein</topology>
    </subcellularLocation>
</comment>
<dbReference type="EMBL" id="QDEB01109066">
    <property type="protein sequence ID" value="RZB70358.1"/>
    <property type="molecule type" value="Genomic_DNA"/>
</dbReference>
<evidence type="ECO:0000256" key="13">
    <source>
        <dbReference type="ARBA" id="ARBA00023136"/>
    </source>
</evidence>
<keyword evidence="8" id="KW-0256">Endoplasmic reticulum</keyword>
<dbReference type="AlphaFoldDB" id="A0A482VE28"/>
<reference evidence="15 16" key="1">
    <citation type="submission" date="2017-03" db="EMBL/GenBank/DDBJ databases">
        <title>Genome of the blue death feigning beetle - Asbolus verrucosus.</title>
        <authorList>
            <person name="Rider S.D."/>
        </authorList>
    </citation>
    <scope>NUCLEOTIDE SEQUENCE [LARGE SCALE GENOMIC DNA]</scope>
    <source>
        <strain evidence="15">Butters</strain>
        <tissue evidence="15">Head and leg muscle</tissue>
    </source>
</reference>
<comment type="function">
    <text evidence="2">May be involved in the metabolism of insect hormones and in the breakdown of synthetic insecticides.</text>
</comment>
<keyword evidence="9" id="KW-0492">Microsome</keyword>
<evidence type="ECO:0000313" key="15">
    <source>
        <dbReference type="EMBL" id="RZB70358.1"/>
    </source>
</evidence>
<keyword evidence="11 14" id="KW-0408">Iron</keyword>